<dbReference type="NCBIfam" id="NF033652">
    <property type="entry name" value="LbtU_sider_porin"/>
    <property type="match status" value="1"/>
</dbReference>
<feature type="chain" id="PRO_5030584159" description="Porin" evidence="2">
    <location>
        <begin position="28"/>
        <end position="424"/>
    </location>
</feature>
<feature type="coiled-coil region" evidence="1">
    <location>
        <begin position="27"/>
        <end position="61"/>
    </location>
</feature>
<accession>A0A7U3YM93</accession>
<dbReference type="RefSeq" id="WP_015724542.1">
    <property type="nucleotide sequence ID" value="NC_014972.1"/>
</dbReference>
<sequence length="424" mass="46548">MIKTLNRPLAVATAGMLCLLNVLPAQAASSAAEIEQLKQQVQQLMQQNQQLSQRISEMEKNVQAQPAADRAVSEEEQVRHKSMIEAEVARQVKEKSGGPNINEFVSLSGSIEGDYKLGKDFQKDHSSEFVLDTVELIMDVKVTDWATGKIVIDYDGDDEDRFYLDEAHITLGKTEEFPFFLTGGKIFAPFGDFSTNMIQDPLTQTLGEINPKGVIAGYEQNGITATVFSYNGMNENSDPADDDNDSINGFGASLAYSYEQEDRGVNAGVAWVNNIADSSTITDFLEDASVFSVTDQVPGLSLNLGGKYRAFSLITEYITALDSFDAAEIAFGANGAEPAAWNSELAYTTAILDKETVFALGYQKTWEALALELPEHRYMAATSMHIFDGTTVSLEYYIDEDYAVADGGTDEDGYGFTTRLTYEF</sequence>
<keyword evidence="1" id="KW-0175">Coiled coil</keyword>
<keyword evidence="2" id="KW-0732">Signal</keyword>
<gene>
    <name evidence="3" type="ordered locus">Despr_1854</name>
</gene>
<proteinExistence type="predicted"/>
<organism evidence="3 4">
    <name type="scientific">Desulfobulbus propionicus (strain ATCC 33891 / DSM 2032 / VKM B-1956 / 1pr3)</name>
    <dbReference type="NCBI Taxonomy" id="577650"/>
    <lineage>
        <taxon>Bacteria</taxon>
        <taxon>Pseudomonadati</taxon>
        <taxon>Thermodesulfobacteriota</taxon>
        <taxon>Desulfobulbia</taxon>
        <taxon>Desulfobulbales</taxon>
        <taxon>Desulfobulbaceae</taxon>
        <taxon>Desulfobulbus</taxon>
    </lineage>
</organism>
<evidence type="ECO:0008006" key="5">
    <source>
        <dbReference type="Google" id="ProtNLM"/>
    </source>
</evidence>
<dbReference type="KEGG" id="dpr:Despr_1854"/>
<feature type="signal peptide" evidence="2">
    <location>
        <begin position="1"/>
        <end position="27"/>
    </location>
</feature>
<dbReference type="AlphaFoldDB" id="A0A7U3YM93"/>
<evidence type="ECO:0000256" key="1">
    <source>
        <dbReference type="SAM" id="Coils"/>
    </source>
</evidence>
<name>A0A7U3YM93_DESPD</name>
<evidence type="ECO:0000313" key="3">
    <source>
        <dbReference type="EMBL" id="ADW18002.1"/>
    </source>
</evidence>
<evidence type="ECO:0000313" key="4">
    <source>
        <dbReference type="Proteomes" id="UP000006365"/>
    </source>
</evidence>
<dbReference type="SUPFAM" id="SSF56935">
    <property type="entry name" value="Porins"/>
    <property type="match status" value="1"/>
</dbReference>
<evidence type="ECO:0000256" key="2">
    <source>
        <dbReference type="SAM" id="SignalP"/>
    </source>
</evidence>
<dbReference type="Proteomes" id="UP000006365">
    <property type="component" value="Chromosome"/>
</dbReference>
<protein>
    <recommendedName>
        <fullName evidence="5">Porin</fullName>
    </recommendedName>
</protein>
<keyword evidence="4" id="KW-1185">Reference proteome</keyword>
<dbReference type="EMBL" id="CP002364">
    <property type="protein sequence ID" value="ADW18002.1"/>
    <property type="molecule type" value="Genomic_DNA"/>
</dbReference>
<reference evidence="3 4" key="1">
    <citation type="journal article" date="2011" name="Stand. Genomic Sci.">
        <title>Complete genome sequence of Desulfobulbus propionicus type strain (1pr3).</title>
        <authorList>
            <person name="Pagani I."/>
            <person name="Lapidus A."/>
            <person name="Nolan M."/>
            <person name="Lucas S."/>
            <person name="Hammon N."/>
            <person name="Deshpande S."/>
            <person name="Cheng J.F."/>
            <person name="Chertkov O."/>
            <person name="Davenport K."/>
            <person name="Tapia R."/>
            <person name="Han C."/>
            <person name="Goodwin L."/>
            <person name="Pitluck S."/>
            <person name="Liolios K."/>
            <person name="Mavromatis K."/>
            <person name="Ivanova N."/>
            <person name="Mikhailova N."/>
            <person name="Pati A."/>
            <person name="Chen A."/>
            <person name="Palaniappan K."/>
            <person name="Land M."/>
            <person name="Hauser L."/>
            <person name="Chang Y.J."/>
            <person name="Jeffries C.D."/>
            <person name="Detter J.C."/>
            <person name="Brambilla E."/>
            <person name="Kannan K.P."/>
            <person name="Djao O.D."/>
            <person name="Rohde M."/>
            <person name="Pukall R."/>
            <person name="Spring S."/>
            <person name="Goker M."/>
            <person name="Sikorski J."/>
            <person name="Woyke T."/>
            <person name="Bristow J."/>
            <person name="Eisen J.A."/>
            <person name="Markowitz V."/>
            <person name="Hugenholtz P."/>
            <person name="Kyrpides N.C."/>
            <person name="Klenk H.P."/>
        </authorList>
    </citation>
    <scope>NUCLEOTIDE SEQUENCE [LARGE SCALE GENOMIC DNA]</scope>
    <source>
        <strain evidence="4">ATCC 33891 / DSM 2032 / 1pr3</strain>
    </source>
</reference>